<keyword evidence="8" id="KW-0297">G-protein coupled receptor</keyword>
<dbReference type="Pfam" id="PF00003">
    <property type="entry name" value="7tm_3"/>
    <property type="match status" value="1"/>
</dbReference>
<evidence type="ECO:0000256" key="5">
    <source>
        <dbReference type="ARBA" id="ARBA00022729"/>
    </source>
</evidence>
<evidence type="ECO:0000256" key="2">
    <source>
        <dbReference type="ARBA" id="ARBA00022475"/>
    </source>
</evidence>
<evidence type="ECO:0000256" key="11">
    <source>
        <dbReference type="ARBA" id="ARBA00023157"/>
    </source>
</evidence>
<dbReference type="InterPro" id="IPR017978">
    <property type="entry name" value="GPCR_3_C"/>
</dbReference>
<keyword evidence="3" id="KW-0597">Phosphoprotein</keyword>
<dbReference type="GO" id="GO:0045211">
    <property type="term" value="C:postsynaptic membrane"/>
    <property type="evidence" value="ECO:0007669"/>
    <property type="project" value="UniProtKB-SubCell"/>
</dbReference>
<dbReference type="CDD" id="cd15291">
    <property type="entry name" value="7tmC_GABA-B-R1"/>
    <property type="match status" value="1"/>
</dbReference>
<dbReference type="InterPro" id="IPR002456">
    <property type="entry name" value="GPCR_3_GABA_rcpt_B1"/>
</dbReference>
<dbReference type="PRINTS" id="PR01176">
    <property type="entry name" value="GABABRECEPTR"/>
</dbReference>
<evidence type="ECO:0000256" key="10">
    <source>
        <dbReference type="ARBA" id="ARBA00023136"/>
    </source>
</evidence>
<dbReference type="EMBL" id="KZ269996">
    <property type="protein sequence ID" value="OZC09188.1"/>
    <property type="molecule type" value="Genomic_DNA"/>
</dbReference>
<keyword evidence="15" id="KW-0628">Postsynaptic cell membrane</keyword>
<evidence type="ECO:0000256" key="19">
    <source>
        <dbReference type="SAM" id="Phobius"/>
    </source>
</evidence>
<evidence type="ECO:0000256" key="7">
    <source>
        <dbReference type="ARBA" id="ARBA00023018"/>
    </source>
</evidence>
<dbReference type="Proteomes" id="UP000242913">
    <property type="component" value="Unassembled WGS sequence"/>
</dbReference>
<dbReference type="PRINTS" id="PR01177">
    <property type="entry name" value="GABAB1RECPTR"/>
</dbReference>
<feature type="transmembrane region" description="Helical" evidence="19">
    <location>
        <begin position="735"/>
        <end position="755"/>
    </location>
</feature>
<feature type="transmembrane region" description="Helical" evidence="19">
    <location>
        <begin position="698"/>
        <end position="715"/>
    </location>
</feature>
<keyword evidence="6 19" id="KW-1133">Transmembrane helix</keyword>
<evidence type="ECO:0000256" key="16">
    <source>
        <dbReference type="ARBA" id="ARBA00034104"/>
    </source>
</evidence>
<evidence type="ECO:0000313" key="22">
    <source>
        <dbReference type="Proteomes" id="UP000242913"/>
    </source>
</evidence>
<dbReference type="PANTHER" id="PTHR10519">
    <property type="entry name" value="GABA-B RECEPTOR"/>
    <property type="match status" value="1"/>
</dbReference>
<keyword evidence="5" id="KW-0732">Signal</keyword>
<keyword evidence="14" id="KW-0807">Transducer</keyword>
<dbReference type="InterPro" id="IPR001828">
    <property type="entry name" value="ANF_lig-bd_rcpt"/>
</dbReference>
<evidence type="ECO:0000256" key="3">
    <source>
        <dbReference type="ARBA" id="ARBA00022553"/>
    </source>
</evidence>
<dbReference type="Gene3D" id="3.40.50.2300">
    <property type="match status" value="3"/>
</dbReference>
<dbReference type="InterPro" id="IPR002455">
    <property type="entry name" value="GPCR3_GABA-B"/>
</dbReference>
<evidence type="ECO:0000256" key="17">
    <source>
        <dbReference type="SAM" id="Coils"/>
    </source>
</evidence>
<feature type="compositionally biased region" description="Polar residues" evidence="18">
    <location>
        <begin position="1050"/>
        <end position="1059"/>
    </location>
</feature>
<feature type="transmembrane region" description="Helical" evidence="19">
    <location>
        <begin position="907"/>
        <end position="929"/>
    </location>
</feature>
<dbReference type="FunFam" id="3.40.50.2300:FF:000056">
    <property type="entry name" value="Gamma-aminobutyric acid type B receptor subunit 1"/>
    <property type="match status" value="1"/>
</dbReference>
<feature type="transmembrane region" description="Helical" evidence="19">
    <location>
        <begin position="782"/>
        <end position="803"/>
    </location>
</feature>
<dbReference type="GO" id="GO:0007214">
    <property type="term" value="P:gamma-aminobutyric acid signaling pathway"/>
    <property type="evidence" value="ECO:0007669"/>
    <property type="project" value="TreeGrafter"/>
</dbReference>
<gene>
    <name evidence="21" type="ORF">X798_03732</name>
</gene>
<name>A0A238BX41_9BILA</name>
<accession>A0A238BX41</accession>
<dbReference type="CDD" id="cd06366">
    <property type="entry name" value="PBP1_GABAb_receptor"/>
    <property type="match status" value="1"/>
</dbReference>
<keyword evidence="12" id="KW-0675">Receptor</keyword>
<dbReference type="OrthoDB" id="17569at2759"/>
<dbReference type="FunFam" id="3.40.50.2300:FF:000072">
    <property type="entry name" value="Gamma-aminobutyric acid type B receptor subunit 2"/>
    <property type="match status" value="1"/>
</dbReference>
<evidence type="ECO:0000256" key="15">
    <source>
        <dbReference type="ARBA" id="ARBA00023257"/>
    </source>
</evidence>
<dbReference type="PROSITE" id="PS50259">
    <property type="entry name" value="G_PROTEIN_RECEP_F3_4"/>
    <property type="match status" value="1"/>
</dbReference>
<evidence type="ECO:0000256" key="14">
    <source>
        <dbReference type="ARBA" id="ARBA00023224"/>
    </source>
</evidence>
<comment type="similarity">
    <text evidence="1">Belongs to the G-protein coupled receptor 3 family. GABA-B receptor subfamily.</text>
</comment>
<sequence length="1059" mass="118077">MFATKSYSIHTNDNLLVKWISVGETASNIKQNVVEMLIWMVLINGCVCGIVSCVDLHIGGVFPMEAGSGGWAGGEACLPAVQIALQDVNANTNILPGYMLKMHYQNSKCQPGLAAKQMYELLYKAPTKLMLLAGCSPVTTVFAEAAPVWNLVVLSYGGSSPALSNRHRFPTLFRTHPTANMQNPTSTNDNLLVKWISVGETASNIKQNVVEMLIWMVLINGCVCGIVSCVDLHIGGVFPMEAGSGGWAGGEACLPAVQIALQDVNANTNILPGYMLKMHYQNSKCQPGLAAKQMYELLYKAPTKLMLLAGCSPVTTVFAEAAPVWNLVVLSYGGSSPALSNRHRFPTLFRTHPTANMQNPTRLKLFQKFKWKKITILQSVEEVFTSTAKDLEEQCREKGIRVERQSFYGDPTDAVKTLVRQDARIIVGLFYVTEARRVLCQAYKHDLYGRKYVWFFIGWYADTWFIPPSDEPLNCTAEQMIKAAQYHITTESIMLSRDEELTISGMTGKQFQKRLMNILTTDPAETGGFPEAPLAYDAVWAVALAFNCTLSKLQAGQSLENFAYNNTGIAEKLFSCVKDTQFRGVSGQVMFNDLGDRIARTQIEQLQDGKYQMLGIYDTTTLHMDWYDKEKFATLNGLPPPDSTLIQESLLAVDIELYYAIALVAVIGIIVACMILIFNVRNSDRMIIMESQPQCNNLLLAGCILCCLSLLLLGLPARGITIPKHSFTLLCHSQISLLMIGFTFAFGSMFAKVWVVHRSGAAENQHLISKPTTGQPVPACKFYLVVTAFFVVDVIIIACWFTFDPIQRIEQRFPLQEPPIGTEEDVMFLPILEQCQSKRQEMWTGLVMGYKCLILVLGLFLAYETRNLRPLFVNDLRFVGLAIYNVAVLSLITGPVVTFLIRSQSDANFAFISITVLLSTYITLGLVFLPKICHIRRTPKSGEKNDGTKPFYHPDIAGMEQKRCQQLLHENADLKCQIEHKEKKIADYRQRLGKHIQKTTGIPLRENICGSTSDENMTQSFPTAFTTTALIENLPSDKYNSNYEEENEDTSSTFSELFL</sequence>
<feature type="transmembrane region" description="Helical" evidence="19">
    <location>
        <begin position="875"/>
        <end position="901"/>
    </location>
</feature>
<dbReference type="Pfam" id="PF01094">
    <property type="entry name" value="ANF_receptor"/>
    <property type="match status" value="2"/>
</dbReference>
<evidence type="ECO:0000256" key="8">
    <source>
        <dbReference type="ARBA" id="ARBA00023040"/>
    </source>
</evidence>
<evidence type="ECO:0000256" key="1">
    <source>
        <dbReference type="ARBA" id="ARBA00008991"/>
    </source>
</evidence>
<dbReference type="SUPFAM" id="SSF53822">
    <property type="entry name" value="Periplasmic binding protein-like I"/>
    <property type="match status" value="2"/>
</dbReference>
<evidence type="ECO:0000256" key="6">
    <source>
        <dbReference type="ARBA" id="ARBA00022989"/>
    </source>
</evidence>
<evidence type="ECO:0000259" key="20">
    <source>
        <dbReference type="PROSITE" id="PS50259"/>
    </source>
</evidence>
<evidence type="ECO:0000256" key="9">
    <source>
        <dbReference type="ARBA" id="ARBA00023054"/>
    </source>
</evidence>
<feature type="transmembrane region" description="Helical" evidence="19">
    <location>
        <begin position="657"/>
        <end position="678"/>
    </location>
</feature>
<reference evidence="21 22" key="1">
    <citation type="submission" date="2015-12" db="EMBL/GenBank/DDBJ databases">
        <title>Draft genome of the nematode, Onchocerca flexuosa.</title>
        <authorList>
            <person name="Mitreva M."/>
        </authorList>
    </citation>
    <scope>NUCLEOTIDE SEQUENCE [LARGE SCALE GENOMIC DNA]</scope>
    <source>
        <strain evidence="21">Red Deer</strain>
    </source>
</reference>
<keyword evidence="7" id="KW-0770">Synapse</keyword>
<feature type="domain" description="G-protein coupled receptors family 3 profile" evidence="20">
    <location>
        <begin position="657"/>
        <end position="940"/>
    </location>
</feature>
<evidence type="ECO:0000256" key="18">
    <source>
        <dbReference type="SAM" id="MobiDB-lite"/>
    </source>
</evidence>
<keyword evidence="9 17" id="KW-0175">Coiled coil</keyword>
<proteinExistence type="inferred from homology"/>
<feature type="transmembrane region" description="Helical" evidence="19">
    <location>
        <begin position="842"/>
        <end position="863"/>
    </location>
</feature>
<feature type="region of interest" description="Disordered" evidence="18">
    <location>
        <begin position="1039"/>
        <end position="1059"/>
    </location>
</feature>
<dbReference type="InterPro" id="IPR028082">
    <property type="entry name" value="Peripla_BP_I"/>
</dbReference>
<dbReference type="GO" id="GO:0004965">
    <property type="term" value="F:G protein-coupled GABA receptor activity"/>
    <property type="evidence" value="ECO:0007669"/>
    <property type="project" value="InterPro"/>
</dbReference>
<keyword evidence="13" id="KW-0325">Glycoprotein</keyword>
<organism evidence="21 22">
    <name type="scientific">Onchocerca flexuosa</name>
    <dbReference type="NCBI Taxonomy" id="387005"/>
    <lineage>
        <taxon>Eukaryota</taxon>
        <taxon>Metazoa</taxon>
        <taxon>Ecdysozoa</taxon>
        <taxon>Nematoda</taxon>
        <taxon>Chromadorea</taxon>
        <taxon>Rhabditida</taxon>
        <taxon>Spirurina</taxon>
        <taxon>Spiruromorpha</taxon>
        <taxon>Filarioidea</taxon>
        <taxon>Onchocercidae</taxon>
        <taxon>Onchocerca</taxon>
    </lineage>
</organism>
<evidence type="ECO:0000256" key="4">
    <source>
        <dbReference type="ARBA" id="ARBA00022692"/>
    </source>
</evidence>
<keyword evidence="11" id="KW-1015">Disulfide bond</keyword>
<dbReference type="AlphaFoldDB" id="A0A238BX41"/>
<dbReference type="GO" id="GO:0038039">
    <property type="term" value="C:G protein-coupled receptor heterodimeric complex"/>
    <property type="evidence" value="ECO:0007669"/>
    <property type="project" value="TreeGrafter"/>
</dbReference>
<dbReference type="PANTHER" id="PTHR10519:SF77">
    <property type="entry name" value="GAMMA-AMINOBUTYRIC ACID TYPE B RECEPTOR SUBUNIT 1"/>
    <property type="match status" value="1"/>
</dbReference>
<feature type="coiled-coil region" evidence="17">
    <location>
        <begin position="964"/>
        <end position="998"/>
    </location>
</feature>
<keyword evidence="10 19" id="KW-0472">Membrane</keyword>
<keyword evidence="22" id="KW-1185">Reference proteome</keyword>
<evidence type="ECO:0000313" key="21">
    <source>
        <dbReference type="EMBL" id="OZC09188.1"/>
    </source>
</evidence>
<protein>
    <recommendedName>
        <fullName evidence="20">G-protein coupled receptors family 3 profile domain-containing protein</fullName>
    </recommendedName>
</protein>
<comment type="subcellular location">
    <subcellularLocation>
        <location evidence="16">Postsynaptic cell membrane</location>
        <topology evidence="16">Multi-pass membrane protein</topology>
    </subcellularLocation>
</comment>
<keyword evidence="4 19" id="KW-0812">Transmembrane</keyword>
<evidence type="ECO:0000256" key="13">
    <source>
        <dbReference type="ARBA" id="ARBA00023180"/>
    </source>
</evidence>
<evidence type="ECO:0000256" key="12">
    <source>
        <dbReference type="ARBA" id="ARBA00023170"/>
    </source>
</evidence>
<keyword evidence="2" id="KW-1003">Cell membrane</keyword>